<dbReference type="EMBL" id="PZQS01000010">
    <property type="protein sequence ID" value="PVD23840.1"/>
    <property type="molecule type" value="Genomic_DNA"/>
</dbReference>
<dbReference type="FunFam" id="1.10.220.10:FF:000001">
    <property type="entry name" value="Annexin"/>
    <property type="match status" value="1"/>
</dbReference>
<dbReference type="FunFam" id="1.10.220.10:FF:000003">
    <property type="entry name" value="Annexin"/>
    <property type="match status" value="1"/>
</dbReference>
<dbReference type="InterPro" id="IPR018252">
    <property type="entry name" value="Annexin_repeat_CS"/>
</dbReference>
<dbReference type="SMART" id="SM00335">
    <property type="entry name" value="ANX"/>
    <property type="match status" value="3"/>
</dbReference>
<dbReference type="GO" id="GO:0005737">
    <property type="term" value="C:cytoplasm"/>
    <property type="evidence" value="ECO:0007669"/>
    <property type="project" value="TreeGrafter"/>
</dbReference>
<evidence type="ECO:0000313" key="12">
    <source>
        <dbReference type="EMBL" id="PVD23840.1"/>
    </source>
</evidence>
<evidence type="ECO:0000256" key="7">
    <source>
        <dbReference type="ARBA" id="ARBA00023302"/>
    </source>
</evidence>
<evidence type="ECO:0000256" key="4">
    <source>
        <dbReference type="ARBA" id="ARBA00022737"/>
    </source>
</evidence>
<name>A0A2T7NRN6_POMCA</name>
<dbReference type="GO" id="GO:0001786">
    <property type="term" value="F:phosphatidylserine binding"/>
    <property type="evidence" value="ECO:0007669"/>
    <property type="project" value="TreeGrafter"/>
</dbReference>
<dbReference type="PRINTS" id="PR00196">
    <property type="entry name" value="ANNEXIN"/>
</dbReference>
<comment type="subcellular location">
    <subcellularLocation>
        <location evidence="1">Host cell</location>
    </subcellularLocation>
    <subcellularLocation>
        <location evidence="2">Secreted</location>
        <location evidence="2">Extracellular exosome</location>
    </subcellularLocation>
    <subcellularLocation>
        <location evidence="9">Tegument</location>
    </subcellularLocation>
</comment>
<keyword evidence="6 11" id="KW-0041">Annexin</keyword>
<dbReference type="PANTHER" id="PTHR10502:SF102">
    <property type="entry name" value="ANNEXIN B11"/>
    <property type="match status" value="1"/>
</dbReference>
<reference evidence="12 13" key="1">
    <citation type="submission" date="2018-04" db="EMBL/GenBank/DDBJ databases">
        <title>The genome of golden apple snail Pomacea canaliculata provides insight into stress tolerance and invasive adaptation.</title>
        <authorList>
            <person name="Liu C."/>
            <person name="Liu B."/>
            <person name="Ren Y."/>
            <person name="Zhang Y."/>
            <person name="Wang H."/>
            <person name="Li S."/>
            <person name="Jiang F."/>
            <person name="Yin L."/>
            <person name="Zhang G."/>
            <person name="Qian W."/>
            <person name="Fan W."/>
        </authorList>
    </citation>
    <scope>NUCLEOTIDE SEQUENCE [LARGE SCALE GENOMIC DNA]</scope>
    <source>
        <strain evidence="12">SZHN2017</strain>
        <tissue evidence="12">Muscle</tissue>
    </source>
</reference>
<dbReference type="GO" id="GO:0005509">
    <property type="term" value="F:calcium ion binding"/>
    <property type="evidence" value="ECO:0007669"/>
    <property type="project" value="InterPro"/>
</dbReference>
<dbReference type="PROSITE" id="PS00223">
    <property type="entry name" value="ANNEXIN_1"/>
    <property type="match status" value="1"/>
</dbReference>
<evidence type="ECO:0000256" key="11">
    <source>
        <dbReference type="RuleBase" id="RU003540"/>
    </source>
</evidence>
<evidence type="ECO:0000256" key="10">
    <source>
        <dbReference type="ARBA" id="ARBA00077076"/>
    </source>
</evidence>
<keyword evidence="7 11" id="KW-0111">Calcium/phospholipid-binding</keyword>
<comment type="caution">
    <text evidence="12">The sequence shown here is derived from an EMBL/GenBank/DDBJ whole genome shotgun (WGS) entry which is preliminary data.</text>
</comment>
<organism evidence="12 13">
    <name type="scientific">Pomacea canaliculata</name>
    <name type="common">Golden apple snail</name>
    <dbReference type="NCBI Taxonomy" id="400727"/>
    <lineage>
        <taxon>Eukaryota</taxon>
        <taxon>Metazoa</taxon>
        <taxon>Spiralia</taxon>
        <taxon>Lophotrochozoa</taxon>
        <taxon>Mollusca</taxon>
        <taxon>Gastropoda</taxon>
        <taxon>Caenogastropoda</taxon>
        <taxon>Architaenioglossa</taxon>
        <taxon>Ampullarioidea</taxon>
        <taxon>Ampullariidae</taxon>
        <taxon>Pomacea</taxon>
    </lineage>
</organism>
<evidence type="ECO:0000256" key="6">
    <source>
        <dbReference type="ARBA" id="ARBA00023216"/>
    </source>
</evidence>
<keyword evidence="4 11" id="KW-0677">Repeat</keyword>
<dbReference type="GO" id="GO:0005544">
    <property type="term" value="F:calcium-dependent phospholipid binding"/>
    <property type="evidence" value="ECO:0007669"/>
    <property type="project" value="UniProtKB-KW"/>
</dbReference>
<dbReference type="InterPro" id="IPR001464">
    <property type="entry name" value="Annexin"/>
</dbReference>
<dbReference type="PROSITE" id="PS51897">
    <property type="entry name" value="ANNEXIN_2"/>
    <property type="match status" value="3"/>
</dbReference>
<dbReference type="FunFam" id="1.10.220.10:FF:000002">
    <property type="entry name" value="Annexin"/>
    <property type="match status" value="1"/>
</dbReference>
<keyword evidence="13" id="KW-1185">Reference proteome</keyword>
<evidence type="ECO:0000313" key="13">
    <source>
        <dbReference type="Proteomes" id="UP000245119"/>
    </source>
</evidence>
<dbReference type="AlphaFoldDB" id="A0A2T7NRN6"/>
<evidence type="ECO:0000256" key="5">
    <source>
        <dbReference type="ARBA" id="ARBA00022837"/>
    </source>
</evidence>
<dbReference type="InterPro" id="IPR018502">
    <property type="entry name" value="Annexin_repeat"/>
</dbReference>
<accession>A0A2T7NRN6</accession>
<dbReference type="GO" id="GO:0012506">
    <property type="term" value="C:vesicle membrane"/>
    <property type="evidence" value="ECO:0007669"/>
    <property type="project" value="TreeGrafter"/>
</dbReference>
<dbReference type="PANTHER" id="PTHR10502">
    <property type="entry name" value="ANNEXIN"/>
    <property type="match status" value="1"/>
</dbReference>
<evidence type="ECO:0000256" key="8">
    <source>
        <dbReference type="ARBA" id="ARBA00059330"/>
    </source>
</evidence>
<evidence type="ECO:0000256" key="3">
    <source>
        <dbReference type="ARBA" id="ARBA00007831"/>
    </source>
</evidence>
<evidence type="ECO:0000256" key="9">
    <source>
        <dbReference type="ARBA" id="ARBA00060393"/>
    </source>
</evidence>
<comment type="domain">
    <text evidence="11">A pair of annexin repeats may form one binding site for calcium and phospholipid.</text>
</comment>
<dbReference type="GO" id="GO:0005576">
    <property type="term" value="C:extracellular region"/>
    <property type="evidence" value="ECO:0007669"/>
    <property type="project" value="UniProtKB-SubCell"/>
</dbReference>
<keyword evidence="5 11" id="KW-0106">Calcium</keyword>
<dbReference type="GO" id="GO:0043657">
    <property type="term" value="C:host cell"/>
    <property type="evidence" value="ECO:0007669"/>
    <property type="project" value="UniProtKB-SubCell"/>
</dbReference>
<dbReference type="Pfam" id="PF00191">
    <property type="entry name" value="Annexin"/>
    <property type="match status" value="3"/>
</dbReference>
<sequence>MTTPRAWLLTGKDGLQMRVKLDPGTFPQIARPRQVSQTLAQLSVDLIDDLKSELGGDLEEVCIALMTPPRTFDARQINKAIKGIGTDETTLVEILTTRTNAEINEIKKRYKEGKYGYTTERMKFGCDLEDDLQSDTSGYFSRLMVSLCAAGRQSDDWGADEHKAEEDAKRFFEAGEARWGTEEAELNAILCLRSPGQLKKMFERFEHLTGHPIEESIKSECSGSLQEGYLAIVESVKSKPRYFARRLNESMAGIGTNDNDLIRIIVSRSEIDLEDIKKEFARLYGKSLAEAITSECSGDYKKMLLSVLDPSHN</sequence>
<comment type="similarity">
    <text evidence="3 11">Belongs to the annexin family.</text>
</comment>
<evidence type="ECO:0000256" key="1">
    <source>
        <dbReference type="ARBA" id="ARBA00004340"/>
    </source>
</evidence>
<dbReference type="InterPro" id="IPR037104">
    <property type="entry name" value="Annexin_sf"/>
</dbReference>
<dbReference type="Proteomes" id="UP000245119">
    <property type="component" value="Linkage Group LG10"/>
</dbReference>
<protein>
    <recommendedName>
        <fullName evidence="10 11">Annexin</fullName>
    </recommendedName>
</protein>
<gene>
    <name evidence="12" type="ORF">C0Q70_17114</name>
</gene>
<dbReference type="Gene3D" id="1.10.220.10">
    <property type="entry name" value="Annexin"/>
    <property type="match status" value="3"/>
</dbReference>
<comment type="function">
    <text evidence="8">Involved in reproduction of the worm. Involved in host-parasite interaction. Delivered into the host cell by means of parasite exosomes. Binds to acidic phospholipid membranes in a calcium-dependent manner in vitro. Causes aggregation of liposomes in the presence of calcium, but not in its absence. Likely to promote membrane fusion. May provide structural integrity within the tegument.</text>
</comment>
<dbReference type="SUPFAM" id="SSF47874">
    <property type="entry name" value="Annexin"/>
    <property type="match status" value="1"/>
</dbReference>
<evidence type="ECO:0000256" key="2">
    <source>
        <dbReference type="ARBA" id="ARBA00004550"/>
    </source>
</evidence>
<dbReference type="OrthoDB" id="37886at2759"/>
<dbReference type="GO" id="GO:0005634">
    <property type="term" value="C:nucleus"/>
    <property type="evidence" value="ECO:0007669"/>
    <property type="project" value="TreeGrafter"/>
</dbReference>
<proteinExistence type="inferred from homology"/>
<dbReference type="GO" id="GO:0005886">
    <property type="term" value="C:plasma membrane"/>
    <property type="evidence" value="ECO:0007669"/>
    <property type="project" value="TreeGrafter"/>
</dbReference>